<dbReference type="PANTHER" id="PTHR33988">
    <property type="entry name" value="ENDORIBONUCLEASE MAZF-RELATED"/>
    <property type="match status" value="1"/>
</dbReference>
<reference evidence="1 2" key="1">
    <citation type="journal article" date="2015" name="Nature">
        <title>rRNA introns, odd ribosomes, and small enigmatic genomes across a large radiation of phyla.</title>
        <authorList>
            <person name="Brown C.T."/>
            <person name="Hug L.A."/>
            <person name="Thomas B.C."/>
            <person name="Sharon I."/>
            <person name="Castelle C.J."/>
            <person name="Singh A."/>
            <person name="Wilkins M.J."/>
            <person name="Williams K.H."/>
            <person name="Banfield J.F."/>
        </authorList>
    </citation>
    <scope>NUCLEOTIDE SEQUENCE [LARGE SCALE GENOMIC DNA]</scope>
</reference>
<dbReference type="Proteomes" id="UP000034201">
    <property type="component" value="Unassembled WGS sequence"/>
</dbReference>
<accession>A0A0G1WPK0</accession>
<dbReference type="Pfam" id="PF02452">
    <property type="entry name" value="PemK_toxin"/>
    <property type="match status" value="1"/>
</dbReference>
<dbReference type="GO" id="GO:0016075">
    <property type="term" value="P:rRNA catabolic process"/>
    <property type="evidence" value="ECO:0007669"/>
    <property type="project" value="TreeGrafter"/>
</dbReference>
<dbReference type="EMBL" id="LCQQ01000023">
    <property type="protein sequence ID" value="KKW20758.1"/>
    <property type="molecule type" value="Genomic_DNA"/>
</dbReference>
<protein>
    <submittedName>
        <fullName evidence="1">Transcriptional modulator of MazE/toxin, MazF</fullName>
    </submittedName>
</protein>
<dbReference type="SUPFAM" id="SSF50118">
    <property type="entry name" value="Cell growth inhibitor/plasmid maintenance toxic component"/>
    <property type="match status" value="1"/>
</dbReference>
<proteinExistence type="predicted"/>
<name>A0A0G1WPK0_9BACT</name>
<dbReference type="InterPro" id="IPR011067">
    <property type="entry name" value="Plasmid_toxin/cell-grow_inhib"/>
</dbReference>
<dbReference type="GO" id="GO:0003677">
    <property type="term" value="F:DNA binding"/>
    <property type="evidence" value="ECO:0007669"/>
    <property type="project" value="InterPro"/>
</dbReference>
<dbReference type="InterPro" id="IPR003477">
    <property type="entry name" value="PemK-like"/>
</dbReference>
<sequence>MKPGDVWIAHIPELGTHEQSGTRPVVVVAQVAKTVATIIPCTSNRLALRFPFTCRITPTRQNGLDLESVALVFHMRVIDVSYLAKKIGALDKKMLAKIRSQARKLIG</sequence>
<dbReference type="AlphaFoldDB" id="A0A0G1WPK0"/>
<evidence type="ECO:0000313" key="2">
    <source>
        <dbReference type="Proteomes" id="UP000034201"/>
    </source>
</evidence>
<organism evidence="1 2">
    <name type="scientific">Candidatus Adlerbacteria bacterium GW2011_GWC1_50_9</name>
    <dbReference type="NCBI Taxonomy" id="1618608"/>
    <lineage>
        <taxon>Bacteria</taxon>
        <taxon>Candidatus Adleribacteriota</taxon>
    </lineage>
</organism>
<evidence type="ECO:0000313" key="1">
    <source>
        <dbReference type="EMBL" id="KKW20758.1"/>
    </source>
</evidence>
<dbReference type="Gene3D" id="2.30.30.110">
    <property type="match status" value="1"/>
</dbReference>
<gene>
    <name evidence="1" type="ORF">UY61_C0023G0002</name>
</gene>
<dbReference type="GO" id="GO:0006402">
    <property type="term" value="P:mRNA catabolic process"/>
    <property type="evidence" value="ECO:0007669"/>
    <property type="project" value="TreeGrafter"/>
</dbReference>
<dbReference type="GO" id="GO:0004521">
    <property type="term" value="F:RNA endonuclease activity"/>
    <property type="evidence" value="ECO:0007669"/>
    <property type="project" value="TreeGrafter"/>
</dbReference>
<comment type="caution">
    <text evidence="1">The sequence shown here is derived from an EMBL/GenBank/DDBJ whole genome shotgun (WGS) entry which is preliminary data.</text>
</comment>